<dbReference type="PANTHER" id="PTHR43386">
    <property type="entry name" value="OLIGOPEPTIDE TRANSPORT SYSTEM PERMEASE PROTEIN APPC"/>
    <property type="match status" value="1"/>
</dbReference>
<keyword evidence="5 7" id="KW-1133">Transmembrane helix</keyword>
<dbReference type="PANTHER" id="PTHR43386:SF1">
    <property type="entry name" value="D,D-DIPEPTIDE TRANSPORT SYSTEM PERMEASE PROTEIN DDPC-RELATED"/>
    <property type="match status" value="1"/>
</dbReference>
<evidence type="ECO:0000256" key="2">
    <source>
        <dbReference type="ARBA" id="ARBA00022448"/>
    </source>
</evidence>
<gene>
    <name evidence="9" type="ORF">CLV30_104351</name>
</gene>
<feature type="transmembrane region" description="Helical" evidence="7">
    <location>
        <begin position="170"/>
        <end position="189"/>
    </location>
</feature>
<dbReference type="InterPro" id="IPR025966">
    <property type="entry name" value="OppC_N"/>
</dbReference>
<dbReference type="SUPFAM" id="SSF161098">
    <property type="entry name" value="MetI-like"/>
    <property type="match status" value="1"/>
</dbReference>
<name>A0A2P8E7P0_9ACTN</name>
<dbReference type="InterPro" id="IPR050366">
    <property type="entry name" value="BP-dependent_transpt_permease"/>
</dbReference>
<dbReference type="InterPro" id="IPR035906">
    <property type="entry name" value="MetI-like_sf"/>
</dbReference>
<keyword evidence="4 7" id="KW-0812">Transmembrane</keyword>
<protein>
    <submittedName>
        <fullName evidence="9">Peptide/nickel transport system permease protein</fullName>
    </submittedName>
</protein>
<feature type="domain" description="ABC transmembrane type-1" evidence="8">
    <location>
        <begin position="107"/>
        <end position="296"/>
    </location>
</feature>
<dbReference type="AlphaFoldDB" id="A0A2P8E7P0"/>
<dbReference type="PROSITE" id="PS50928">
    <property type="entry name" value="ABC_TM1"/>
    <property type="match status" value="1"/>
</dbReference>
<dbReference type="InterPro" id="IPR000515">
    <property type="entry name" value="MetI-like"/>
</dbReference>
<comment type="similarity">
    <text evidence="7">Belongs to the binding-protein-dependent transport system permease family.</text>
</comment>
<evidence type="ECO:0000256" key="5">
    <source>
        <dbReference type="ARBA" id="ARBA00022989"/>
    </source>
</evidence>
<dbReference type="OrthoDB" id="8906042at2"/>
<proteinExistence type="inferred from homology"/>
<dbReference type="GO" id="GO:0005886">
    <property type="term" value="C:plasma membrane"/>
    <property type="evidence" value="ECO:0007669"/>
    <property type="project" value="UniProtKB-SubCell"/>
</dbReference>
<dbReference type="EMBL" id="PYGE01000004">
    <property type="protein sequence ID" value="PSL05479.1"/>
    <property type="molecule type" value="Genomic_DNA"/>
</dbReference>
<dbReference type="Pfam" id="PF00528">
    <property type="entry name" value="BPD_transp_1"/>
    <property type="match status" value="1"/>
</dbReference>
<feature type="transmembrane region" description="Helical" evidence="7">
    <location>
        <begin position="224"/>
        <end position="253"/>
    </location>
</feature>
<evidence type="ECO:0000313" key="10">
    <source>
        <dbReference type="Proteomes" id="UP000243528"/>
    </source>
</evidence>
<dbReference type="Proteomes" id="UP000243528">
    <property type="component" value="Unassembled WGS sequence"/>
</dbReference>
<keyword evidence="10" id="KW-1185">Reference proteome</keyword>
<sequence>MATADPERAGEPEQEQDVVKGRSPWRLGWERLRHDHVAMAAAVVIVLIGLAALLAGVVSDLISHPPDTQYREIGLSPAGVPQPPDSTFWFGTDGVGRDVFVRVLYGTRISLLVGIASSFGAVVLGTVIGMLAGFYGGAVDTLLARALDVILSMPFLLFGVALAAVLGPSLWLVVGVIVFFTLAAVGRIVRGQTLSIREREYVEAARSLGASNRRIMFTEILPNVLAPVLVYASLLVPIAIIFSASLSFLGLGVPPGTPAWGVMLREAIDYYTVAPWLFAFPGGALLLTTLAFNLLGDGVRDALDPKASRLGRAG</sequence>
<organism evidence="9 10">
    <name type="scientific">Haloactinopolyspora alba</name>
    <dbReference type="NCBI Taxonomy" id="648780"/>
    <lineage>
        <taxon>Bacteria</taxon>
        <taxon>Bacillati</taxon>
        <taxon>Actinomycetota</taxon>
        <taxon>Actinomycetes</taxon>
        <taxon>Jiangellales</taxon>
        <taxon>Jiangellaceae</taxon>
        <taxon>Haloactinopolyspora</taxon>
    </lineage>
</organism>
<keyword evidence="3" id="KW-1003">Cell membrane</keyword>
<comment type="caution">
    <text evidence="9">The sequence shown here is derived from an EMBL/GenBank/DDBJ whole genome shotgun (WGS) entry which is preliminary data.</text>
</comment>
<keyword evidence="6 7" id="KW-0472">Membrane</keyword>
<feature type="transmembrane region" description="Helical" evidence="7">
    <location>
        <begin position="273"/>
        <end position="296"/>
    </location>
</feature>
<dbReference type="GO" id="GO:0055085">
    <property type="term" value="P:transmembrane transport"/>
    <property type="evidence" value="ECO:0007669"/>
    <property type="project" value="InterPro"/>
</dbReference>
<evidence type="ECO:0000256" key="1">
    <source>
        <dbReference type="ARBA" id="ARBA00004651"/>
    </source>
</evidence>
<evidence type="ECO:0000259" key="8">
    <source>
        <dbReference type="PROSITE" id="PS50928"/>
    </source>
</evidence>
<dbReference type="Gene3D" id="1.10.3720.10">
    <property type="entry name" value="MetI-like"/>
    <property type="match status" value="1"/>
</dbReference>
<evidence type="ECO:0000256" key="6">
    <source>
        <dbReference type="ARBA" id="ARBA00023136"/>
    </source>
</evidence>
<dbReference type="CDD" id="cd06261">
    <property type="entry name" value="TM_PBP2"/>
    <property type="match status" value="1"/>
</dbReference>
<keyword evidence="2 7" id="KW-0813">Transport</keyword>
<reference evidence="9 10" key="1">
    <citation type="submission" date="2018-03" db="EMBL/GenBank/DDBJ databases">
        <title>Genomic Encyclopedia of Archaeal and Bacterial Type Strains, Phase II (KMG-II): from individual species to whole genera.</title>
        <authorList>
            <person name="Goeker M."/>
        </authorList>
    </citation>
    <scope>NUCLEOTIDE SEQUENCE [LARGE SCALE GENOMIC DNA]</scope>
    <source>
        <strain evidence="9 10">DSM 45211</strain>
    </source>
</reference>
<evidence type="ECO:0000256" key="4">
    <source>
        <dbReference type="ARBA" id="ARBA00022692"/>
    </source>
</evidence>
<feature type="transmembrane region" description="Helical" evidence="7">
    <location>
        <begin position="109"/>
        <end position="135"/>
    </location>
</feature>
<feature type="transmembrane region" description="Helical" evidence="7">
    <location>
        <begin position="37"/>
        <end position="58"/>
    </location>
</feature>
<dbReference type="RefSeq" id="WP_106536702.1">
    <property type="nucleotide sequence ID" value="NZ_ML142899.1"/>
</dbReference>
<evidence type="ECO:0000256" key="3">
    <source>
        <dbReference type="ARBA" id="ARBA00022475"/>
    </source>
</evidence>
<evidence type="ECO:0000313" key="9">
    <source>
        <dbReference type="EMBL" id="PSL05479.1"/>
    </source>
</evidence>
<dbReference type="Pfam" id="PF12911">
    <property type="entry name" value="OppC_N"/>
    <property type="match status" value="1"/>
</dbReference>
<feature type="transmembrane region" description="Helical" evidence="7">
    <location>
        <begin position="142"/>
        <end position="164"/>
    </location>
</feature>
<comment type="subcellular location">
    <subcellularLocation>
        <location evidence="1 7">Cell membrane</location>
        <topology evidence="1 7">Multi-pass membrane protein</topology>
    </subcellularLocation>
</comment>
<accession>A0A2P8E7P0</accession>
<evidence type="ECO:0000256" key="7">
    <source>
        <dbReference type="RuleBase" id="RU363032"/>
    </source>
</evidence>